<gene>
    <name evidence="10" type="ORF">TNO010_310089</name>
</gene>
<evidence type="ECO:0000256" key="2">
    <source>
        <dbReference type="ARBA" id="ARBA00004829"/>
    </source>
</evidence>
<name>A0A2I2M9L0_9FLAO</name>
<dbReference type="InterPro" id="IPR017825">
    <property type="entry name" value="Lycopene_cyclase_dom"/>
</dbReference>
<reference evidence="10 11" key="1">
    <citation type="submission" date="2017-11" db="EMBL/GenBank/DDBJ databases">
        <authorList>
            <person name="Duchaud E."/>
        </authorList>
    </citation>
    <scope>NUCLEOTIDE SEQUENCE [LARGE SCALE GENOMIC DNA]</scope>
    <source>
        <strain evidence="10 11">TNO010</strain>
    </source>
</reference>
<keyword evidence="7" id="KW-0413">Isomerase</keyword>
<feature type="transmembrane region" description="Helical" evidence="8">
    <location>
        <begin position="162"/>
        <end position="188"/>
    </location>
</feature>
<dbReference type="GO" id="GO:0016020">
    <property type="term" value="C:membrane"/>
    <property type="evidence" value="ECO:0007669"/>
    <property type="project" value="UniProtKB-SubCell"/>
</dbReference>
<dbReference type="GO" id="GO:0016117">
    <property type="term" value="P:carotenoid biosynthetic process"/>
    <property type="evidence" value="ECO:0007669"/>
    <property type="project" value="UniProtKB-KW"/>
</dbReference>
<evidence type="ECO:0000256" key="8">
    <source>
        <dbReference type="SAM" id="Phobius"/>
    </source>
</evidence>
<dbReference type="Pfam" id="PF18916">
    <property type="entry name" value="Lycopene_cyc"/>
    <property type="match status" value="2"/>
</dbReference>
<dbReference type="GO" id="GO:0045436">
    <property type="term" value="F:lycopene beta cyclase activity"/>
    <property type="evidence" value="ECO:0007669"/>
    <property type="project" value="UniProtKB-ARBA"/>
</dbReference>
<evidence type="ECO:0000313" key="10">
    <source>
        <dbReference type="EMBL" id="SOU89233.1"/>
    </source>
</evidence>
<feature type="transmembrane region" description="Helical" evidence="8">
    <location>
        <begin position="208"/>
        <end position="225"/>
    </location>
</feature>
<feature type="transmembrane region" description="Helical" evidence="8">
    <location>
        <begin position="80"/>
        <end position="97"/>
    </location>
</feature>
<feature type="domain" description="Lycopene cyclase" evidence="9">
    <location>
        <begin position="4"/>
        <end position="97"/>
    </location>
</feature>
<keyword evidence="6 8" id="KW-0472">Membrane</keyword>
<comment type="subcellular location">
    <subcellularLocation>
        <location evidence="1">Membrane</location>
        <topology evidence="1">Multi-pass membrane protein</topology>
    </subcellularLocation>
</comment>
<feature type="transmembrane region" description="Helical" evidence="8">
    <location>
        <begin position="109"/>
        <end position="127"/>
    </location>
</feature>
<dbReference type="EMBL" id="OENE01000025">
    <property type="protein sequence ID" value="SOU89233.1"/>
    <property type="molecule type" value="Genomic_DNA"/>
</dbReference>
<dbReference type="RefSeq" id="WP_058884254.1">
    <property type="nucleotide sequence ID" value="NZ_JAJHTM010000004.1"/>
</dbReference>
<evidence type="ECO:0000256" key="6">
    <source>
        <dbReference type="ARBA" id="ARBA00023136"/>
    </source>
</evidence>
<feature type="transmembrane region" description="Helical" evidence="8">
    <location>
        <begin position="133"/>
        <end position="150"/>
    </location>
</feature>
<dbReference type="Proteomes" id="UP000490060">
    <property type="component" value="Unassembled WGS sequence"/>
</dbReference>
<evidence type="ECO:0000256" key="1">
    <source>
        <dbReference type="ARBA" id="ARBA00004141"/>
    </source>
</evidence>
<dbReference type="GO" id="GO:0016872">
    <property type="term" value="F:intramolecular lyase activity"/>
    <property type="evidence" value="ECO:0007669"/>
    <property type="project" value="InterPro"/>
</dbReference>
<accession>A0A2I2M9L0</accession>
<dbReference type="NCBIfam" id="TIGR03462">
    <property type="entry name" value="CarR_dom_SF"/>
    <property type="match status" value="1"/>
</dbReference>
<keyword evidence="5 8" id="KW-1133">Transmembrane helix</keyword>
<evidence type="ECO:0000256" key="5">
    <source>
        <dbReference type="ARBA" id="ARBA00022989"/>
    </source>
</evidence>
<comment type="pathway">
    <text evidence="2">Carotenoid biosynthesis.</text>
</comment>
<keyword evidence="4" id="KW-0125">Carotenoid biosynthesis</keyword>
<evidence type="ECO:0000313" key="11">
    <source>
        <dbReference type="Proteomes" id="UP000490060"/>
    </source>
</evidence>
<dbReference type="AlphaFoldDB" id="A0A2I2M9L0"/>
<feature type="transmembrane region" description="Helical" evidence="8">
    <location>
        <begin position="6"/>
        <end position="23"/>
    </location>
</feature>
<evidence type="ECO:0000256" key="7">
    <source>
        <dbReference type="ARBA" id="ARBA00023235"/>
    </source>
</evidence>
<organism evidence="10 11">
    <name type="scientific">Tenacibaculum finnmarkense genomovar ulcerans</name>
    <dbReference type="NCBI Taxonomy" id="2781388"/>
    <lineage>
        <taxon>Bacteria</taxon>
        <taxon>Pseudomonadati</taxon>
        <taxon>Bacteroidota</taxon>
        <taxon>Flavobacteriia</taxon>
        <taxon>Flavobacteriales</taxon>
        <taxon>Flavobacteriaceae</taxon>
        <taxon>Tenacibaculum</taxon>
        <taxon>Tenacibaculum finnmarkense</taxon>
    </lineage>
</organism>
<feature type="transmembrane region" description="Helical" evidence="8">
    <location>
        <begin position="35"/>
        <end position="60"/>
    </location>
</feature>
<evidence type="ECO:0000256" key="4">
    <source>
        <dbReference type="ARBA" id="ARBA00022746"/>
    </source>
</evidence>
<evidence type="ECO:0000256" key="3">
    <source>
        <dbReference type="ARBA" id="ARBA00022692"/>
    </source>
</evidence>
<sequence>MSEYLYLILNLGSLSVPLAYSVFEKKFHFIQHFKSAFISISLVALPFIIWDVFFTKIGVWGFNPDYYLGIKLLEMPIEEWLFFFCIPYACLFTHEVLKYLAPQFKLSKSITVLLSFLLILIAFILLVFNFGKWYTTVNFSAFLLLMFFGLKNNLKALQEYYPSFLVVLVPFLLVNGILTGSFIDAPVVWYNNAENLNFRIFTIPFEDVFYAFTLLFSVQFIFNYLKKSHVKLKDETK</sequence>
<protein>
    <submittedName>
        <fullName evidence="10">Lycopene cyclase</fullName>
    </submittedName>
</protein>
<proteinExistence type="predicted"/>
<keyword evidence="3 8" id="KW-0812">Transmembrane</keyword>
<evidence type="ECO:0000259" key="9">
    <source>
        <dbReference type="Pfam" id="PF18916"/>
    </source>
</evidence>
<feature type="domain" description="Lycopene cyclase" evidence="9">
    <location>
        <begin position="132"/>
        <end position="225"/>
    </location>
</feature>